<organism evidence="11 13">
    <name type="scientific">Geotrypetes seraphini</name>
    <name type="common">Gaboon caecilian</name>
    <name type="synonym">Caecilia seraphini</name>
    <dbReference type="NCBI Taxonomy" id="260995"/>
    <lineage>
        <taxon>Eukaryota</taxon>
        <taxon>Metazoa</taxon>
        <taxon>Chordata</taxon>
        <taxon>Craniata</taxon>
        <taxon>Vertebrata</taxon>
        <taxon>Euteleostomi</taxon>
        <taxon>Amphibia</taxon>
        <taxon>Gymnophiona</taxon>
        <taxon>Geotrypetes</taxon>
    </lineage>
</organism>
<feature type="domain" description="PARP catalytic" evidence="10">
    <location>
        <begin position="886"/>
        <end position="1081"/>
    </location>
</feature>
<evidence type="ECO:0000256" key="3">
    <source>
        <dbReference type="ARBA" id="ARBA00022679"/>
    </source>
</evidence>
<dbReference type="InterPro" id="IPR052056">
    <property type="entry name" value="Mono-ARTD/PARP"/>
</dbReference>
<reference evidence="12 13" key="1">
    <citation type="submission" date="2025-04" db="UniProtKB">
        <authorList>
            <consortium name="RefSeq"/>
        </authorList>
    </citation>
    <scope>IDENTIFICATION</scope>
</reference>
<dbReference type="SUPFAM" id="SSF56399">
    <property type="entry name" value="ADP-ribosylation"/>
    <property type="match status" value="1"/>
</dbReference>
<proteinExistence type="inferred from homology"/>
<dbReference type="PROSITE" id="PS51059">
    <property type="entry name" value="PARP_CATALYTIC"/>
    <property type="match status" value="1"/>
</dbReference>
<dbReference type="SUPFAM" id="SSF52949">
    <property type="entry name" value="Macro domain-like"/>
    <property type="match status" value="1"/>
</dbReference>
<dbReference type="FunFam" id="3.90.228.10:FF:000008">
    <property type="entry name" value="Poly [ADP-ribose] polymerase"/>
    <property type="match status" value="1"/>
</dbReference>
<dbReference type="GO" id="GO:0003714">
    <property type="term" value="F:transcription corepressor activity"/>
    <property type="evidence" value="ECO:0007669"/>
    <property type="project" value="TreeGrafter"/>
</dbReference>
<evidence type="ECO:0000313" key="13">
    <source>
        <dbReference type="RefSeq" id="XP_033779521.1"/>
    </source>
</evidence>
<dbReference type="GO" id="GO:0070212">
    <property type="term" value="P:protein poly-ADP-ribosylation"/>
    <property type="evidence" value="ECO:0007669"/>
    <property type="project" value="TreeGrafter"/>
</dbReference>
<dbReference type="Pfam" id="PF23222">
    <property type="entry name" value="RRM_PARP14_1"/>
    <property type="match status" value="1"/>
</dbReference>
<evidence type="ECO:0000256" key="2">
    <source>
        <dbReference type="ARBA" id="ARBA00022676"/>
    </source>
</evidence>
<name>A0A6P8PW82_GEOSA</name>
<comment type="similarity">
    <text evidence="6">Belongs to the ARTD/PARP family.</text>
</comment>
<dbReference type="Pfam" id="PF00644">
    <property type="entry name" value="PARP"/>
    <property type="match status" value="1"/>
</dbReference>
<dbReference type="GO" id="GO:0010629">
    <property type="term" value="P:negative regulation of gene expression"/>
    <property type="evidence" value="ECO:0007669"/>
    <property type="project" value="TreeGrafter"/>
</dbReference>
<evidence type="ECO:0000256" key="8">
    <source>
        <dbReference type="SAM" id="Coils"/>
    </source>
</evidence>
<evidence type="ECO:0000256" key="4">
    <source>
        <dbReference type="ARBA" id="ARBA00023027"/>
    </source>
</evidence>
<evidence type="ECO:0000313" key="14">
    <source>
        <dbReference type="RefSeq" id="XP_033779522.1"/>
    </source>
</evidence>
<keyword evidence="8" id="KW-0175">Coiled coil</keyword>
<evidence type="ECO:0000256" key="1">
    <source>
        <dbReference type="ARBA" id="ARBA00004123"/>
    </source>
</evidence>
<evidence type="ECO:0000256" key="6">
    <source>
        <dbReference type="ARBA" id="ARBA00024347"/>
    </source>
</evidence>
<comment type="subcellular location">
    <subcellularLocation>
        <location evidence="1">Nucleus</location>
    </subcellularLocation>
</comment>
<evidence type="ECO:0000313" key="12">
    <source>
        <dbReference type="RefSeq" id="XP_033779520.1"/>
    </source>
</evidence>
<dbReference type="InterPro" id="IPR057051">
    <property type="entry name" value="PARP14_RPM_1"/>
</dbReference>
<keyword evidence="3 7" id="KW-0808">Transferase</keyword>
<dbReference type="GeneID" id="117349912"/>
<dbReference type="Gene3D" id="3.30.70.330">
    <property type="match status" value="1"/>
</dbReference>
<evidence type="ECO:0000256" key="9">
    <source>
        <dbReference type="SAM" id="MobiDB-lite"/>
    </source>
</evidence>
<dbReference type="RefSeq" id="XP_033779521.1">
    <property type="nucleotide sequence ID" value="XM_033923630.1"/>
</dbReference>
<dbReference type="InterPro" id="IPR043472">
    <property type="entry name" value="Macro_dom-like"/>
</dbReference>
<evidence type="ECO:0000256" key="7">
    <source>
        <dbReference type="RuleBase" id="RU362114"/>
    </source>
</evidence>
<dbReference type="Gene3D" id="3.90.228.10">
    <property type="match status" value="1"/>
</dbReference>
<dbReference type="PANTHER" id="PTHR14453">
    <property type="entry name" value="PARP/ZINC FINGER CCCH TYPE DOMAIN CONTAINING PROTEIN"/>
    <property type="match status" value="1"/>
</dbReference>
<feature type="coiled-coil region" evidence="8">
    <location>
        <begin position="780"/>
        <end position="807"/>
    </location>
</feature>
<keyword evidence="11" id="KW-1185">Reference proteome</keyword>
<dbReference type="GO" id="GO:0005634">
    <property type="term" value="C:nucleus"/>
    <property type="evidence" value="ECO:0007669"/>
    <property type="project" value="UniProtKB-SubCell"/>
</dbReference>
<dbReference type="InterPro" id="IPR012677">
    <property type="entry name" value="Nucleotide-bd_a/b_plait_sf"/>
</dbReference>
<dbReference type="GO" id="GO:0005737">
    <property type="term" value="C:cytoplasm"/>
    <property type="evidence" value="ECO:0007669"/>
    <property type="project" value="TreeGrafter"/>
</dbReference>
<dbReference type="RefSeq" id="XP_033779520.1">
    <property type="nucleotide sequence ID" value="XM_033923629.1"/>
</dbReference>
<dbReference type="GO" id="GO:0003950">
    <property type="term" value="F:NAD+ poly-ADP-ribosyltransferase activity"/>
    <property type="evidence" value="ECO:0007669"/>
    <property type="project" value="UniProtKB-UniRule"/>
</dbReference>
<dbReference type="EC" id="2.4.2.-" evidence="7"/>
<dbReference type="Gene3D" id="3.40.220.10">
    <property type="entry name" value="Leucine Aminopeptidase, subunit E, domain 1"/>
    <property type="match status" value="1"/>
</dbReference>
<dbReference type="AlphaFoldDB" id="A0A6P8PW82"/>
<dbReference type="OrthoDB" id="6133115at2759"/>
<dbReference type="PANTHER" id="PTHR14453:SF94">
    <property type="entry name" value="PROTEIN MONO-ADP-RIBOSYLTRANSFERASE PARP10"/>
    <property type="match status" value="1"/>
</dbReference>
<keyword evidence="4 7" id="KW-0520">NAD</keyword>
<dbReference type="Proteomes" id="UP000515159">
    <property type="component" value="Chromosome 16"/>
</dbReference>
<dbReference type="KEGG" id="gsh:117349912"/>
<keyword evidence="2 7" id="KW-0328">Glycosyltransferase</keyword>
<dbReference type="RefSeq" id="XP_033779522.1">
    <property type="nucleotide sequence ID" value="XM_033923631.1"/>
</dbReference>
<dbReference type="InterPro" id="IPR012317">
    <property type="entry name" value="Poly(ADP-ribose)pol_cat_dom"/>
</dbReference>
<dbReference type="CDD" id="cd01439">
    <property type="entry name" value="TCCD_inducible_PARP_like"/>
    <property type="match status" value="1"/>
</dbReference>
<evidence type="ECO:0000259" key="10">
    <source>
        <dbReference type="PROSITE" id="PS51059"/>
    </source>
</evidence>
<accession>A0A6P8PW82</accession>
<gene>
    <name evidence="12 13 14" type="primary">LOC117349912</name>
</gene>
<protein>
    <recommendedName>
        <fullName evidence="7">Poly [ADP-ribose] polymerase</fullName>
        <shortName evidence="7">PARP</shortName>
        <ecNumber evidence="7">2.4.2.-</ecNumber>
    </recommendedName>
</protein>
<feature type="region of interest" description="Disordered" evidence="9">
    <location>
        <begin position="94"/>
        <end position="128"/>
    </location>
</feature>
<evidence type="ECO:0000256" key="5">
    <source>
        <dbReference type="ARBA" id="ARBA00023242"/>
    </source>
</evidence>
<keyword evidence="5" id="KW-0539">Nucleus</keyword>
<dbReference type="GO" id="GO:1990404">
    <property type="term" value="F:NAD+-protein mono-ADP-ribosyltransferase activity"/>
    <property type="evidence" value="ECO:0007669"/>
    <property type="project" value="TreeGrafter"/>
</dbReference>
<evidence type="ECO:0000313" key="11">
    <source>
        <dbReference type="Proteomes" id="UP000515159"/>
    </source>
</evidence>
<sequence length="1081" mass="121772">MEERGEGHSIYARILGNPQGDITKALSFFFANRRKSGGGENQVEPLSSTLYKICFKEKEAQEKVLRKENHEIKLSSTQESIMVQVTRLESNEAAAGATFRSSRGTPDHTAAAAEEVPESSHIEDSPAVRSKSLLPNPCALPLIEKHLQEKLGHLCPGVTWSVDPSQSHLTFEGTSLAVLQAKTALKQLLGTVIKRHVVLPGYELAFLRTLGKMNFLEKKLHDVELEVVLQTNKTSVILLGLDIQSVKLANDVIGDLLDHKFLEGVKDWELLGESGGGHTLINSMLEMLNHPLKQVDIRVIPVGTLVNFLVVGCAVSVKIVIEELKTFLDTGRMDEPVSPAPASIMSLCDQEEDSFEVPTLSLAESFDQFLTLTDLKDALNGKVTWSQAPPPSCVIVLRGLKQDVDQARQEMTRKLRALFSKELVLDKPGALQYICSKGKDFLASLLETHKCLVLIQHSKTDFRDAIEEFWLPKIQQVPAAPGGLRFHSFQQLGHKACCVHVKNVAIKNELGKIEAEETDVILNLLSSGYDITDTPLFHAAGDSVQKEFRRKENRYGCTYTGAGKLRCKIIIHVRLNWQTDQQDVLRNILEECDRKREYRSVCLFLSDTGKVPPQEAAGILVNALAMTATQLVNLTLIKIVASEERLSKALQEKLESCCGQLVPQEPRKGSFLQALFSHFTSSDSSKESCQATEDSWQQLKAKSSSKPAVLRLFTEKQETLMKVTQTIKTHFDSLYTECIIQDSALEHLTVSHLEEIYLKLLRTGVVVSKAKDCLKLQGTISEVEEVKTLVEQDLRELKTTKEREENKWLLVPAQWQYEELQRLKDFSTLDSCQLERGYRLGLAEVSLKWEGTRKMMVNFRAMQGQVPEDNKCFRVQRKERLTVKGLPAFWQEMASSRKAEMIKLRQDSLEYQSVEKRFNLSAAHYQIQSIERIQCIPLYEAYSLRKKQMEEKNGQETENERILYHGTSSETSLLICEHGFNRSLNQRSTFGHGVYFAVNAEYSSAKMYSKPNSDGFCTIIQARVLTGTYSLGHCDLRAAPPRNAYSGRDLFDSVVDKMESPSVFVIFHDTQAYPEYRITFK</sequence>